<keyword evidence="3" id="KW-0813">Transport</keyword>
<keyword evidence="5" id="KW-0547">Nucleotide-binding</keyword>
<evidence type="ECO:0000256" key="9">
    <source>
        <dbReference type="SAM" id="Phobius"/>
    </source>
</evidence>
<dbReference type="PROSITE" id="PS50893">
    <property type="entry name" value="ABC_TRANSPORTER_2"/>
    <property type="match status" value="2"/>
</dbReference>
<reference evidence="11 12" key="1">
    <citation type="submission" date="2012-05" db="EMBL/GenBank/DDBJ databases">
        <title>Recombination and specialization in a pathogen metapopulation.</title>
        <authorList>
            <person name="Gardiner A."/>
            <person name="Kemen E."/>
            <person name="Schultz-Larsen T."/>
            <person name="MacLean D."/>
            <person name="Van Oosterhout C."/>
            <person name="Jones J.D.G."/>
        </authorList>
    </citation>
    <scope>NUCLEOTIDE SEQUENCE [LARGE SCALE GENOMIC DNA]</scope>
    <source>
        <strain evidence="11 12">Ac Nc2</strain>
    </source>
</reference>
<comment type="similarity">
    <text evidence="2">Belongs to the ABC transporter superfamily. ABCG family. PDR (TC 3.A.1.205) subfamily.</text>
</comment>
<feature type="domain" description="ABC transporter" evidence="10">
    <location>
        <begin position="791"/>
        <end position="1029"/>
    </location>
</feature>
<dbReference type="GO" id="GO:0016887">
    <property type="term" value="F:ATP hydrolysis activity"/>
    <property type="evidence" value="ECO:0007669"/>
    <property type="project" value="InterPro"/>
</dbReference>
<dbReference type="InterPro" id="IPR013525">
    <property type="entry name" value="ABC2_TM"/>
</dbReference>
<feature type="transmembrane region" description="Helical" evidence="9">
    <location>
        <begin position="1228"/>
        <end position="1248"/>
    </location>
</feature>
<sequence length="1412" mass="158537">MEVRPIRDESLSAITDDTLFPRDDECDEDEIYNAEVIEQAVDQLSDLPVSQVTVPDRAKTPSVLERFSSLDASNLETLLSGGLDRFYAKLRVTWRRNNFSFPTPEIHFENLSYSVWVRSKNKALKSRPTCVPWHTLRKEERKILHPMSGTISPASMTLVVASPGAGKSSLLKALAGKLGTRAGRVLKGQVTYSGYRSDEIDVSKLVGLMDQTDCHFPTLTVRETITFADRCLNGPPKSGATNLRQVAELRTDLCLHILGLRHCANTYVGDALFRGVSGGERKRVTIGEMLVGGQSVFLCDEISTGLDSAATYDITKSLRSWTRVLGGSAVVALLQPPPEVVELFDDIIVLMEGRLVYHGPRIHLLPYLKQLGFTCPEHVDLADFVIDITSGRGAAYVTQEHQVGPKPPKRAHKFEECFLASTYYQNKPRSVQHDKLHQKIELDPNATSKRDRLPKKTYASPFASTFYQSTKLVLERQRKIWLRDRNLVIGKLVESLLVGLLLGVIFYKVYSRQYLRVIFFIVAIFQRQAWQQLTITLQNRSIFYKQRLRNFYRTLSYTLAETMIQAPLNLCVSILMVVIVYFMIDFARSAATFFTFYAIIVSFQHAIAAYFSMLACFSPSVTIAQGFASLSVSFFLLFSGNIILPDLIPSYWRWVYWFNPLAWALRSALLNEFHDERYTLAQRVTALRRVQISKGPEFIWIGVGVLLGYYVIFTLLSAAALHWLRYEPTVTTEATVIEEDYYSSHVTESNLSQKHGNENPQRDIALNVNEGHPQESEKLPGVTCVPAYICVDRLNYHVSDPVNNKEIHLLHDISAFFTPYTMTALMGASGAGKTTFMDVLAGRKTGGRITGNITVNGEMKDPSIFSRIAGYCEQMDIHSPAATVFESLRFSAMLRLASDTTQSARDAIVCETMDLLELTSISNALIGTCSLEQKKRVTIGVEVVANPSILFLDEPTSGLDARSAATVMKGVLSIAHTGRTVLCTIHQPSLQLFELFDALLLLQKGGKVAYFGDLGRDCAKLLTYLQSIPGTPAIRTRCNPATYMLEVIGAGIARGQARDYSNEYIQSALRRQNQSINEKLSTGQLDGETLEFLAKRDTNTGSNIHNLAQADPKVMVKFSTLHLTPIATSFYNQCTLCAKKMRLTYWRNPQYNVMRMVAFPIYAAIFGSTFFKLKIASVAAVNSHVGLMYNTLDFIGVTNLMTVLDIVVSERVVYYRERMSNYYDPLPYSLSLMLAEVPYLVITALLFMNVEYWMTGWTQSAESFFLFSFVFLLHISIKTSLGQLMGLLLSNIKVANVAVGALSVIFNLFAGFLMLNPMMKPFYSWIRWLVPTNYSLSTLVSIELGHCRHAEDHGCAILMTQDGPRTTQAFIVTTYGFLYSNISRNIGLLILMWLLLQIGIYLTLRFVSNLKR</sequence>
<dbReference type="OrthoDB" id="66620at2759"/>
<dbReference type="Pfam" id="PF01061">
    <property type="entry name" value="ABC2_membrane"/>
    <property type="match status" value="2"/>
</dbReference>
<proteinExistence type="inferred from homology"/>
<feature type="transmembrane region" description="Helical" evidence="9">
    <location>
        <begin position="551"/>
        <end position="584"/>
    </location>
</feature>
<dbReference type="GO" id="GO:0016020">
    <property type="term" value="C:membrane"/>
    <property type="evidence" value="ECO:0007669"/>
    <property type="project" value="UniProtKB-SubCell"/>
</dbReference>
<dbReference type="GO" id="GO:0140359">
    <property type="term" value="F:ABC-type transporter activity"/>
    <property type="evidence" value="ECO:0007669"/>
    <property type="project" value="InterPro"/>
</dbReference>
<keyword evidence="6" id="KW-0067">ATP-binding</keyword>
<feature type="domain" description="ABC transporter" evidence="10">
    <location>
        <begin position="106"/>
        <end position="377"/>
    </location>
</feature>
<dbReference type="InterPro" id="IPR003593">
    <property type="entry name" value="AAA+_ATPase"/>
</dbReference>
<evidence type="ECO:0000256" key="7">
    <source>
        <dbReference type="ARBA" id="ARBA00022989"/>
    </source>
</evidence>
<dbReference type="SMART" id="SM00382">
    <property type="entry name" value="AAA"/>
    <property type="match status" value="2"/>
</dbReference>
<keyword evidence="4 9" id="KW-0812">Transmembrane</keyword>
<accession>A0A024G9Q9</accession>
<dbReference type="FunFam" id="3.40.50.300:FF:000289">
    <property type="entry name" value="ABC transporter G family member 31"/>
    <property type="match status" value="1"/>
</dbReference>
<comment type="subcellular location">
    <subcellularLocation>
        <location evidence="1">Membrane</location>
        <topology evidence="1">Multi-pass membrane protein</topology>
    </subcellularLocation>
</comment>
<dbReference type="InterPro" id="IPR043926">
    <property type="entry name" value="ABCG_dom"/>
</dbReference>
<gene>
    <name evidence="11" type="ORF">BN9_042670</name>
</gene>
<feature type="transmembrane region" description="Helical" evidence="9">
    <location>
        <begin position="623"/>
        <end position="644"/>
    </location>
</feature>
<feature type="transmembrane region" description="Helical" evidence="9">
    <location>
        <begin position="1187"/>
        <end position="1208"/>
    </location>
</feature>
<comment type="caution">
    <text evidence="11">The sequence shown here is derived from an EMBL/GenBank/DDBJ whole genome shotgun (WGS) entry which is preliminary data.</text>
</comment>
<feature type="transmembrane region" description="Helical" evidence="9">
    <location>
        <begin position="513"/>
        <end position="530"/>
    </location>
</feature>
<dbReference type="InterPro" id="IPR034003">
    <property type="entry name" value="ABCG_PDR_2"/>
</dbReference>
<feature type="transmembrane region" description="Helical" evidence="9">
    <location>
        <begin position="590"/>
        <end position="611"/>
    </location>
</feature>
<dbReference type="EMBL" id="CAIX01000049">
    <property type="protein sequence ID" value="CCI43483.1"/>
    <property type="molecule type" value="Genomic_DNA"/>
</dbReference>
<evidence type="ECO:0000256" key="8">
    <source>
        <dbReference type="ARBA" id="ARBA00023136"/>
    </source>
</evidence>
<dbReference type="Gene3D" id="3.40.50.300">
    <property type="entry name" value="P-loop containing nucleotide triphosphate hydrolases"/>
    <property type="match status" value="2"/>
</dbReference>
<dbReference type="GO" id="GO:0005524">
    <property type="term" value="F:ATP binding"/>
    <property type="evidence" value="ECO:0007669"/>
    <property type="project" value="UniProtKB-KW"/>
</dbReference>
<dbReference type="InterPro" id="IPR003439">
    <property type="entry name" value="ABC_transporter-like_ATP-bd"/>
</dbReference>
<feature type="transmembrane region" description="Helical" evidence="9">
    <location>
        <begin position="698"/>
        <end position="721"/>
    </location>
</feature>
<evidence type="ECO:0000256" key="1">
    <source>
        <dbReference type="ARBA" id="ARBA00004141"/>
    </source>
</evidence>
<evidence type="ECO:0000313" key="12">
    <source>
        <dbReference type="Proteomes" id="UP000053237"/>
    </source>
</evidence>
<dbReference type="Pfam" id="PF00005">
    <property type="entry name" value="ABC_tran"/>
    <property type="match status" value="2"/>
</dbReference>
<evidence type="ECO:0000256" key="4">
    <source>
        <dbReference type="ARBA" id="ARBA00022692"/>
    </source>
</evidence>
<dbReference type="InterPro" id="IPR027417">
    <property type="entry name" value="P-loop_NTPase"/>
</dbReference>
<name>A0A024G9Q9_9STRA</name>
<dbReference type="STRING" id="65357.A0A024G9Q9"/>
<feature type="transmembrane region" description="Helical" evidence="9">
    <location>
        <begin position="486"/>
        <end position="507"/>
    </location>
</feature>
<dbReference type="PANTHER" id="PTHR19241">
    <property type="entry name" value="ATP-BINDING CASSETTE TRANSPORTER"/>
    <property type="match status" value="1"/>
</dbReference>
<keyword evidence="7 9" id="KW-1133">Transmembrane helix</keyword>
<feature type="transmembrane region" description="Helical" evidence="9">
    <location>
        <begin position="1294"/>
        <end position="1315"/>
    </location>
</feature>
<dbReference type="InterPro" id="IPR017871">
    <property type="entry name" value="ABC_transporter-like_CS"/>
</dbReference>
<evidence type="ECO:0000256" key="3">
    <source>
        <dbReference type="ARBA" id="ARBA00022448"/>
    </source>
</evidence>
<dbReference type="Proteomes" id="UP000053237">
    <property type="component" value="Unassembled WGS sequence"/>
</dbReference>
<keyword evidence="8 9" id="KW-0472">Membrane</keyword>
<dbReference type="SUPFAM" id="SSF52540">
    <property type="entry name" value="P-loop containing nucleoside triphosphate hydrolases"/>
    <property type="match status" value="2"/>
</dbReference>
<dbReference type="Pfam" id="PF19055">
    <property type="entry name" value="ABC2_membrane_7"/>
    <property type="match status" value="2"/>
</dbReference>
<evidence type="ECO:0000313" key="11">
    <source>
        <dbReference type="EMBL" id="CCI43483.1"/>
    </source>
</evidence>
<evidence type="ECO:0000256" key="2">
    <source>
        <dbReference type="ARBA" id="ARBA00006012"/>
    </source>
</evidence>
<evidence type="ECO:0000256" key="6">
    <source>
        <dbReference type="ARBA" id="ARBA00022840"/>
    </source>
</evidence>
<protein>
    <recommendedName>
        <fullName evidence="10">ABC transporter domain-containing protein</fullName>
    </recommendedName>
</protein>
<keyword evidence="12" id="KW-1185">Reference proteome</keyword>
<feature type="transmembrane region" description="Helical" evidence="9">
    <location>
        <begin position="1157"/>
        <end position="1181"/>
    </location>
</feature>
<dbReference type="CDD" id="cd03232">
    <property type="entry name" value="ABCG_PDR_domain2"/>
    <property type="match status" value="1"/>
</dbReference>
<evidence type="ECO:0000259" key="10">
    <source>
        <dbReference type="PROSITE" id="PS50893"/>
    </source>
</evidence>
<dbReference type="InParanoid" id="A0A024G9Q9"/>
<dbReference type="PROSITE" id="PS00211">
    <property type="entry name" value="ABC_TRANSPORTER_1"/>
    <property type="match status" value="1"/>
</dbReference>
<organism evidence="11 12">
    <name type="scientific">Albugo candida</name>
    <dbReference type="NCBI Taxonomy" id="65357"/>
    <lineage>
        <taxon>Eukaryota</taxon>
        <taxon>Sar</taxon>
        <taxon>Stramenopiles</taxon>
        <taxon>Oomycota</taxon>
        <taxon>Peronosporomycetes</taxon>
        <taxon>Albuginales</taxon>
        <taxon>Albuginaceae</taxon>
        <taxon>Albugo</taxon>
    </lineage>
</organism>
<evidence type="ECO:0000256" key="5">
    <source>
        <dbReference type="ARBA" id="ARBA00022741"/>
    </source>
</evidence>
<feature type="transmembrane region" description="Helical" evidence="9">
    <location>
        <begin position="1386"/>
        <end position="1407"/>
    </location>
</feature>